<gene>
    <name evidence="1" type="ORF">BBA_10009</name>
</gene>
<dbReference type="Proteomes" id="UP000002762">
    <property type="component" value="Unassembled WGS sequence"/>
</dbReference>
<dbReference type="AlphaFoldDB" id="J4VQV2"/>
<proteinExistence type="predicted"/>
<evidence type="ECO:0000313" key="1">
    <source>
        <dbReference type="EMBL" id="EJP61050.1"/>
    </source>
</evidence>
<evidence type="ECO:0000313" key="2">
    <source>
        <dbReference type="Proteomes" id="UP000002762"/>
    </source>
</evidence>
<keyword evidence="2" id="KW-1185">Reference proteome</keyword>
<dbReference type="RefSeq" id="XP_008603328.1">
    <property type="nucleotide sequence ID" value="XM_008605106.1"/>
</dbReference>
<dbReference type="GeneID" id="19893021"/>
<organism evidence="1 2">
    <name type="scientific">Beauveria bassiana (strain ARSEF 2860)</name>
    <name type="common">White muscardine disease fungus</name>
    <name type="synonym">Tritirachium shiotae</name>
    <dbReference type="NCBI Taxonomy" id="655819"/>
    <lineage>
        <taxon>Eukaryota</taxon>
        <taxon>Fungi</taxon>
        <taxon>Dikarya</taxon>
        <taxon>Ascomycota</taxon>
        <taxon>Pezizomycotina</taxon>
        <taxon>Sordariomycetes</taxon>
        <taxon>Hypocreomycetidae</taxon>
        <taxon>Hypocreales</taxon>
        <taxon>Cordycipitaceae</taxon>
        <taxon>Beauveria</taxon>
    </lineage>
</organism>
<sequence>MNRFYTTEWPREMTIDSTWMCDLREKTGDGVRFIACYDGDKDEFDKVISGHIRDKELEKQLKRRSLPEKSTRFLHETLVAQWSEETTRAFPTNKSYSIYSSFVFGNDRETIEKITSIIQKEMQAFRNLYNEEKYSSW</sequence>
<dbReference type="EMBL" id="JH725229">
    <property type="protein sequence ID" value="EJP61050.1"/>
    <property type="molecule type" value="Genomic_DNA"/>
</dbReference>
<dbReference type="STRING" id="655819.J4VQV2"/>
<dbReference type="InParanoid" id="J4VQV2"/>
<dbReference type="HOGENOM" id="CLU_1864766_0_0_1"/>
<accession>J4VQV2</accession>
<name>J4VQV2_BEAB2</name>
<reference evidence="1 2" key="1">
    <citation type="journal article" date="2012" name="Sci. Rep.">
        <title>Genomic perspectives on the evolution of fungal entomopathogenicity in Beauveria bassiana.</title>
        <authorList>
            <person name="Xiao G."/>
            <person name="Ying S.H."/>
            <person name="Zheng P."/>
            <person name="Wang Z.L."/>
            <person name="Zhang S."/>
            <person name="Xie X.Q."/>
            <person name="Shang Y."/>
            <person name="St Leger R.J."/>
            <person name="Zhao G.P."/>
            <person name="Wang C."/>
            <person name="Feng M.G."/>
        </authorList>
    </citation>
    <scope>NUCLEOTIDE SEQUENCE [LARGE SCALE GENOMIC DNA]</scope>
    <source>
        <strain evidence="1 2">ARSEF 2860</strain>
    </source>
</reference>
<protein>
    <submittedName>
        <fullName evidence="1">6-hydroxy-D-nicotine oxidase</fullName>
    </submittedName>
</protein>